<dbReference type="Proteomes" id="UP000494165">
    <property type="component" value="Unassembled WGS sequence"/>
</dbReference>
<feature type="domain" description="BACK" evidence="1">
    <location>
        <begin position="573"/>
        <end position="655"/>
    </location>
</feature>
<dbReference type="Gene3D" id="1.25.40.420">
    <property type="match status" value="2"/>
</dbReference>
<evidence type="ECO:0000259" key="1">
    <source>
        <dbReference type="Pfam" id="PF07707"/>
    </source>
</evidence>
<gene>
    <name evidence="2" type="ORF">CLODIP_2_CD07089</name>
</gene>
<comment type="caution">
    <text evidence="2">The sequence shown here is derived from an EMBL/GenBank/DDBJ whole genome shotgun (WGS) entry which is preliminary data.</text>
</comment>
<protein>
    <recommendedName>
        <fullName evidence="1">BACK domain-containing protein</fullName>
    </recommendedName>
</protein>
<dbReference type="Gene3D" id="3.30.710.10">
    <property type="entry name" value="Potassium Channel Kv1.1, Chain A"/>
    <property type="match status" value="1"/>
</dbReference>
<dbReference type="PANTHER" id="PTHR45774">
    <property type="entry name" value="BTB/POZ DOMAIN-CONTAINING"/>
    <property type="match status" value="1"/>
</dbReference>
<dbReference type="AlphaFoldDB" id="A0A8S1DCA4"/>
<dbReference type="InterPro" id="IPR011333">
    <property type="entry name" value="SKP1/BTB/POZ_sf"/>
</dbReference>
<dbReference type="Pfam" id="PF07707">
    <property type="entry name" value="BACK"/>
    <property type="match status" value="2"/>
</dbReference>
<evidence type="ECO:0000313" key="2">
    <source>
        <dbReference type="EMBL" id="CAB3380118.1"/>
    </source>
</evidence>
<dbReference type="PANTHER" id="PTHR45774:SF3">
    <property type="entry name" value="BTB (POZ) DOMAIN-CONTAINING 2B-RELATED"/>
    <property type="match status" value="1"/>
</dbReference>
<proteinExistence type="predicted"/>
<sequence>MEPKIARAITDFHEILNRFEHIDDLIKLAKAVESSKIKHLEALVLTMLNRKFDQDIGNVWKILSHGYNVKSIADACAKRLSKETKSMLACKEFLQIQPEALARFLAIEEMDIDSEFTLVQACITYAWTNEEGEKHAIYLFQKYALPHLRMLTLTSQQLLEVPILTTEDLPEITKSLSLSKKKRSPNCEIYTMTFVPEEDVLPLMAVLKTGSFCLLPWEESKFVLAFDAKTKFEVKRVEVFCPLDLGEESNFFDEHLMENLRIRELDCYSERTSRMTVRVKIRHQGKLEVITLRNPTEDDIYWATFNVNIVVPATARVKVKVSYNGRVTLRYIESNVERMIKENDRCVRELFDNVELDQFYEDDENGFRWVRKDAITVFKNIHVCPCDKPDISGDRVFVVSQLQVVKVLYCRISELNLSSVNFSIADFCYSRVKTIAIQRKMRRNKMRDLTDENIVTLRFGYGGTKTYNYKFNRALLMAKSEYFREAIPRSTNGEINVYFIDALTFKKVLELLENPNSNLNNENNISNVLIPLTEAAIKLRCREIGEKCVKRLLEIVNMDNVWKIYNGCYLYEPIARKCEELLSRRALDLLAQPEFLEIKPETLAQFLQLEKMEINSELDLFKACDRFARSRKHVNQRAIFRIYALPHLRMLTLTDNEIFFNASFYLEPEESLFFNYHLRYSSFRLSGVEAKGFCLNNSQRKRDGSCDILIVPDKEVLDLVQIFKQKNYCEIPDGVVHKFVLSFEAKKKIRIQKIGFFSPLSLSMEELFEPNILKTLQEREKEIQSSFPKHKAGLKVTVEGQAQSLMDVSPRYIFLNKWTTINLNAVVPENARVTLEVEFHEIVGNLSLEHSVTKKDGSVDVVDNATTVFKSVHACTVDRRPELILEMDEAQSSLIPKFEGMGIKRKIEVTAKEKNFLSSDSPNKMVHCPFCFAILRGRGIAVSDLSPLTLDGLSTYREIKNDYLYIVELDESYSVCQDCFVKQRFQLINQVENAAAAHQNSETPKRVISFQFFSEKPETSKKARRRRVLINCRNCKLEFDVTNQMHSNGSSTTDANNYLCPCCEGNRGWMMASFRQRERTSQRPHQH</sequence>
<dbReference type="InterPro" id="IPR011705">
    <property type="entry name" value="BACK"/>
</dbReference>
<feature type="domain" description="BACK" evidence="1">
    <location>
        <begin position="63"/>
        <end position="153"/>
    </location>
</feature>
<accession>A0A8S1DCA4</accession>
<organism evidence="2 3">
    <name type="scientific">Cloeon dipterum</name>
    <dbReference type="NCBI Taxonomy" id="197152"/>
    <lineage>
        <taxon>Eukaryota</taxon>
        <taxon>Metazoa</taxon>
        <taxon>Ecdysozoa</taxon>
        <taxon>Arthropoda</taxon>
        <taxon>Hexapoda</taxon>
        <taxon>Insecta</taxon>
        <taxon>Pterygota</taxon>
        <taxon>Palaeoptera</taxon>
        <taxon>Ephemeroptera</taxon>
        <taxon>Pisciforma</taxon>
        <taxon>Baetidae</taxon>
        <taxon>Cloeon</taxon>
    </lineage>
</organism>
<evidence type="ECO:0000313" key="3">
    <source>
        <dbReference type="Proteomes" id="UP000494165"/>
    </source>
</evidence>
<dbReference type="EMBL" id="CADEPI010000201">
    <property type="protein sequence ID" value="CAB3380118.1"/>
    <property type="molecule type" value="Genomic_DNA"/>
</dbReference>
<keyword evidence="3" id="KW-1185">Reference proteome</keyword>
<dbReference type="OrthoDB" id="45365at2759"/>
<name>A0A8S1DCA4_9INSE</name>
<reference evidence="2 3" key="1">
    <citation type="submission" date="2020-04" db="EMBL/GenBank/DDBJ databases">
        <authorList>
            <person name="Alioto T."/>
            <person name="Alioto T."/>
            <person name="Gomez Garrido J."/>
        </authorList>
    </citation>
    <scope>NUCLEOTIDE SEQUENCE [LARGE SCALE GENOMIC DNA]</scope>
</reference>